<evidence type="ECO:0000313" key="2">
    <source>
        <dbReference type="EMBL" id="HAR51219.1"/>
    </source>
</evidence>
<dbReference type="SUPFAM" id="SSF51695">
    <property type="entry name" value="PLC-like phosphodiesterases"/>
    <property type="match status" value="1"/>
</dbReference>
<dbReference type="PANTHER" id="PTHR46211">
    <property type="entry name" value="GLYCEROPHOSPHORYL DIESTER PHOSPHODIESTERASE"/>
    <property type="match status" value="1"/>
</dbReference>
<dbReference type="InterPro" id="IPR017946">
    <property type="entry name" value="PLC-like_Pdiesterase_TIM-brl"/>
</dbReference>
<dbReference type="GO" id="GO:0006629">
    <property type="term" value="P:lipid metabolic process"/>
    <property type="evidence" value="ECO:0007669"/>
    <property type="project" value="InterPro"/>
</dbReference>
<evidence type="ECO:0000313" key="3">
    <source>
        <dbReference type="Proteomes" id="UP000264719"/>
    </source>
</evidence>
<evidence type="ECO:0000259" key="1">
    <source>
        <dbReference type="PROSITE" id="PS51704"/>
    </source>
</evidence>
<feature type="domain" description="GP-PDE" evidence="1">
    <location>
        <begin position="12"/>
        <end position="257"/>
    </location>
</feature>
<dbReference type="PANTHER" id="PTHR46211:SF1">
    <property type="entry name" value="GLYCEROPHOSPHODIESTER PHOSPHODIESTERASE, CYTOPLASMIC"/>
    <property type="match status" value="1"/>
</dbReference>
<dbReference type="PROSITE" id="PS51704">
    <property type="entry name" value="GP_PDE"/>
    <property type="match status" value="1"/>
</dbReference>
<dbReference type="AlphaFoldDB" id="A0A348W9K7"/>
<organism evidence="2 3">
    <name type="scientific">Roseovarius nubinhibens</name>
    <dbReference type="NCBI Taxonomy" id="314263"/>
    <lineage>
        <taxon>Bacteria</taxon>
        <taxon>Pseudomonadati</taxon>
        <taxon>Pseudomonadota</taxon>
        <taxon>Alphaproteobacteria</taxon>
        <taxon>Rhodobacterales</taxon>
        <taxon>Roseobacteraceae</taxon>
        <taxon>Roseovarius</taxon>
    </lineage>
</organism>
<accession>A0A348W9K7</accession>
<name>A0A348W9K7_9RHOB</name>
<dbReference type="EMBL" id="DMVW01000049">
    <property type="protein sequence ID" value="HAR51219.1"/>
    <property type="molecule type" value="Genomic_DNA"/>
</dbReference>
<sequence length="257" mass="27525">MSQVPLPASFLTTPLAHRALHDVAQGRPENSRAAIRAAIARGYGIEIDLQPSRDGAAMVFHDYDMGRLTGRAGPIRLQSAAELAKTPLLGGDEGVPGLDEVLDLVAGRVPLLIELKDQHGQMGATDAGLERAVAAALAGYRGDVALMSFNPQSVIQLAELCPDLPRGIVTSAYRAEDWPLLRAEVRDRLREIPDYAVSGSSFISHEVGDLDRPRVAEIKAAGGHVLCWTVRSAAQEAKARRIAENITFEGYLAAHPA</sequence>
<protein>
    <submittedName>
        <fullName evidence="2">Phosphodiesterase</fullName>
    </submittedName>
</protein>
<dbReference type="Pfam" id="PF03009">
    <property type="entry name" value="GDPD"/>
    <property type="match status" value="1"/>
</dbReference>
<gene>
    <name evidence="2" type="ORF">DCS45_04985</name>
</gene>
<reference evidence="2 3" key="1">
    <citation type="journal article" date="2018" name="Nat. Biotechnol.">
        <title>A standardized bacterial taxonomy based on genome phylogeny substantially revises the tree of life.</title>
        <authorList>
            <person name="Parks D.H."/>
            <person name="Chuvochina M."/>
            <person name="Waite D.W."/>
            <person name="Rinke C."/>
            <person name="Skarshewski A."/>
            <person name="Chaumeil P.A."/>
            <person name="Hugenholtz P."/>
        </authorList>
    </citation>
    <scope>NUCLEOTIDE SEQUENCE [LARGE SCALE GENOMIC DNA]</scope>
    <source>
        <strain evidence="2">UBA9169</strain>
    </source>
</reference>
<proteinExistence type="predicted"/>
<dbReference type="Gene3D" id="3.20.20.190">
    <property type="entry name" value="Phosphatidylinositol (PI) phosphodiesterase"/>
    <property type="match status" value="1"/>
</dbReference>
<comment type="caution">
    <text evidence="2">The sequence shown here is derived from an EMBL/GenBank/DDBJ whole genome shotgun (WGS) entry which is preliminary data.</text>
</comment>
<dbReference type="InterPro" id="IPR030395">
    <property type="entry name" value="GP_PDE_dom"/>
</dbReference>
<dbReference type="GO" id="GO:0008081">
    <property type="term" value="F:phosphoric diester hydrolase activity"/>
    <property type="evidence" value="ECO:0007669"/>
    <property type="project" value="InterPro"/>
</dbReference>
<dbReference type="Proteomes" id="UP000264719">
    <property type="component" value="Unassembled WGS sequence"/>
</dbReference>